<dbReference type="Gene3D" id="2.30.30.100">
    <property type="match status" value="1"/>
</dbReference>
<gene>
    <name evidence="8" type="primary">SNRPD2</name>
    <name evidence="9" type="ORF">TREES_T100020728</name>
</gene>
<keyword evidence="10" id="KW-1185">Reference proteome</keyword>
<dbReference type="PANTHER" id="PTHR12777">
    <property type="entry name" value="SMALL NUCLEAR RIBONUCLEOPROTEIN SM D2"/>
    <property type="match status" value="1"/>
</dbReference>
<dbReference type="InterPro" id="IPR027248">
    <property type="entry name" value="Sm_D2"/>
</dbReference>
<dbReference type="InterPro" id="IPR010920">
    <property type="entry name" value="LSM_dom_sf"/>
</dbReference>
<keyword evidence="6 8" id="KW-0539">Nucleus</keyword>
<dbReference type="GO" id="GO:0005829">
    <property type="term" value="C:cytosol"/>
    <property type="evidence" value="ECO:0007669"/>
    <property type="project" value="UniProtKB-SubCell"/>
</dbReference>
<evidence type="ECO:0000256" key="3">
    <source>
        <dbReference type="ARBA" id="ARBA00022490"/>
    </source>
</evidence>
<dbReference type="Proteomes" id="UP000011518">
    <property type="component" value="Unassembled WGS sequence"/>
</dbReference>
<keyword evidence="5 8" id="KW-0508">mRNA splicing</keyword>
<name>L9KG65_TUPCH</name>
<comment type="subcellular location">
    <subcellularLocation>
        <location evidence="8">Cytoplasm</location>
        <location evidence="8">Cytosol</location>
    </subcellularLocation>
    <subcellularLocation>
        <location evidence="1 8">Nucleus</location>
    </subcellularLocation>
    <text evidence="8">SMN-mediated assembly into core snRNPs occurs in the cytosol before SMN-mediated transport to the nucleus to be included in spliceosomes.</text>
</comment>
<evidence type="ECO:0000313" key="9">
    <source>
        <dbReference type="EMBL" id="ELW61643.1"/>
    </source>
</evidence>
<dbReference type="GO" id="GO:0008380">
    <property type="term" value="P:RNA splicing"/>
    <property type="evidence" value="ECO:0007669"/>
    <property type="project" value="UniProtKB-KW"/>
</dbReference>
<evidence type="ECO:0000256" key="6">
    <source>
        <dbReference type="ARBA" id="ARBA00023242"/>
    </source>
</evidence>
<reference evidence="10" key="2">
    <citation type="journal article" date="2013" name="Nat. Commun.">
        <title>Genome of the Chinese tree shrew.</title>
        <authorList>
            <person name="Fan Y."/>
            <person name="Huang Z.Y."/>
            <person name="Cao C.C."/>
            <person name="Chen C.S."/>
            <person name="Chen Y.X."/>
            <person name="Fan D.D."/>
            <person name="He J."/>
            <person name="Hou H.L."/>
            <person name="Hu L."/>
            <person name="Hu X.T."/>
            <person name="Jiang X.T."/>
            <person name="Lai R."/>
            <person name="Lang Y.S."/>
            <person name="Liang B."/>
            <person name="Liao S.G."/>
            <person name="Mu D."/>
            <person name="Ma Y.Y."/>
            <person name="Niu Y.Y."/>
            <person name="Sun X.Q."/>
            <person name="Xia J.Q."/>
            <person name="Xiao J."/>
            <person name="Xiong Z.Q."/>
            <person name="Xu L."/>
            <person name="Yang L."/>
            <person name="Zhang Y."/>
            <person name="Zhao W."/>
            <person name="Zhao X.D."/>
            <person name="Zheng Y.T."/>
            <person name="Zhou J.M."/>
            <person name="Zhu Y.B."/>
            <person name="Zhang G.J."/>
            <person name="Wang J."/>
            <person name="Yao Y.G."/>
        </authorList>
    </citation>
    <scope>NUCLEOTIDE SEQUENCE [LARGE SCALE GENOMIC DNA]</scope>
</reference>
<keyword evidence="3 8" id="KW-0963">Cytoplasm</keyword>
<dbReference type="GO" id="GO:0006397">
    <property type="term" value="P:mRNA processing"/>
    <property type="evidence" value="ECO:0007669"/>
    <property type="project" value="UniProtKB-KW"/>
</dbReference>
<evidence type="ECO:0000256" key="5">
    <source>
        <dbReference type="ARBA" id="ARBA00023187"/>
    </source>
</evidence>
<evidence type="ECO:0000256" key="2">
    <source>
        <dbReference type="ARBA" id="ARBA00008146"/>
    </source>
</evidence>
<keyword evidence="4 8" id="KW-0507">mRNA processing</keyword>
<evidence type="ECO:0000256" key="7">
    <source>
        <dbReference type="ARBA" id="ARBA00023274"/>
    </source>
</evidence>
<dbReference type="SUPFAM" id="SSF50182">
    <property type="entry name" value="Sm-like ribonucleoproteins"/>
    <property type="match status" value="1"/>
</dbReference>
<accession>L9KG65</accession>
<evidence type="ECO:0000256" key="4">
    <source>
        <dbReference type="ARBA" id="ARBA00022664"/>
    </source>
</evidence>
<dbReference type="EMBL" id="KB320866">
    <property type="protein sequence ID" value="ELW61643.1"/>
    <property type="molecule type" value="Genomic_DNA"/>
</dbReference>
<dbReference type="InParanoid" id="L9KG65"/>
<keyword evidence="7 8" id="KW-0687">Ribonucleoprotein</keyword>
<dbReference type="AlphaFoldDB" id="L9KG65"/>
<reference evidence="10" key="1">
    <citation type="submission" date="2012-07" db="EMBL/GenBank/DDBJ databases">
        <title>Genome of the Chinese tree shrew, a rising model animal genetically related to primates.</title>
        <authorList>
            <person name="Zhang G."/>
            <person name="Fan Y."/>
            <person name="Yao Y."/>
            <person name="Huang Z."/>
        </authorList>
    </citation>
    <scope>NUCLEOTIDE SEQUENCE [LARGE SCALE GENOMIC DNA]</scope>
</reference>
<evidence type="ECO:0000256" key="8">
    <source>
        <dbReference type="RuleBase" id="RU365051"/>
    </source>
</evidence>
<comment type="function">
    <text evidence="8">Plays a role in pre-mRNA splicing as a core component of the spliceosomal U1, U2, U4 and U5 small nuclear ribonucleoproteins (snRNPs), the building blocks of the spliceosome. Component of both the pre-catalytic spliceosome B complex and activated spliceosome C complexes. As a component of the minor spliceosome, involved in the splicing of U12-type introns in pre-mRNAs.</text>
</comment>
<organism evidence="9 10">
    <name type="scientific">Tupaia chinensis</name>
    <name type="common">Chinese tree shrew</name>
    <name type="synonym">Tupaia belangeri chinensis</name>
    <dbReference type="NCBI Taxonomy" id="246437"/>
    <lineage>
        <taxon>Eukaryota</taxon>
        <taxon>Metazoa</taxon>
        <taxon>Chordata</taxon>
        <taxon>Craniata</taxon>
        <taxon>Vertebrata</taxon>
        <taxon>Euteleostomi</taxon>
        <taxon>Mammalia</taxon>
        <taxon>Eutheria</taxon>
        <taxon>Euarchontoglires</taxon>
        <taxon>Scandentia</taxon>
        <taxon>Tupaiidae</taxon>
        <taxon>Tupaia</taxon>
    </lineage>
</organism>
<evidence type="ECO:0000313" key="10">
    <source>
        <dbReference type="Proteomes" id="UP000011518"/>
    </source>
</evidence>
<comment type="similarity">
    <text evidence="2 8">Belongs to the snRNP core protein family.</text>
</comment>
<dbReference type="GO" id="GO:0030532">
    <property type="term" value="C:small nuclear ribonucleoprotein complex"/>
    <property type="evidence" value="ECO:0007669"/>
    <property type="project" value="InterPro"/>
</dbReference>
<proteinExistence type="inferred from homology"/>
<dbReference type="STRING" id="246437.L9KG65"/>
<protein>
    <recommendedName>
        <fullName evidence="8">Small nuclear ribonucleoprotein Sm D2</fullName>
        <shortName evidence="8">Sm-D2</shortName>
    </recommendedName>
    <alternativeName>
        <fullName evidence="8">snRNP core protein D2</fullName>
    </alternativeName>
</protein>
<evidence type="ECO:0000256" key="1">
    <source>
        <dbReference type="ARBA" id="ARBA00004123"/>
    </source>
</evidence>
<sequence length="144" mass="16708">MLTQSAKNNTQELINCFYDKKILGCVETFDRHYTMVLENVKRMRTEFPKNGKDKKKSKPVNKDRYISKMFLHRNVGIVVLQNPLNPGKWNFLPAIKTYSPVLPRPLLCDGNNNILCFSEGKPQKKNDKFAVVLQCYFSQKYSVA</sequence>